<evidence type="ECO:0000256" key="2">
    <source>
        <dbReference type="ARBA" id="ARBA00023043"/>
    </source>
</evidence>
<dbReference type="GeneID" id="19326032"/>
<dbReference type="PANTHER" id="PTHR24123:SF33">
    <property type="entry name" value="PROTEIN HOS4"/>
    <property type="match status" value="1"/>
</dbReference>
<feature type="repeat" description="ANK" evidence="3">
    <location>
        <begin position="345"/>
        <end position="377"/>
    </location>
</feature>
<dbReference type="RefSeq" id="XP_007916211.1">
    <property type="nucleotide sequence ID" value="XM_007918020.1"/>
</dbReference>
<dbReference type="PROSITE" id="PS50088">
    <property type="entry name" value="ANK_REPEAT"/>
    <property type="match status" value="5"/>
</dbReference>
<evidence type="ECO:0000313" key="6">
    <source>
        <dbReference type="Proteomes" id="UP000014074"/>
    </source>
</evidence>
<accession>R8BIA6</accession>
<dbReference type="Proteomes" id="UP000014074">
    <property type="component" value="Unassembled WGS sequence"/>
</dbReference>
<dbReference type="Pfam" id="PF12796">
    <property type="entry name" value="Ank_2"/>
    <property type="match status" value="3"/>
</dbReference>
<organism evidence="5 6">
    <name type="scientific">Phaeoacremonium minimum (strain UCR-PA7)</name>
    <name type="common">Esca disease fungus</name>
    <name type="synonym">Togninia minima</name>
    <dbReference type="NCBI Taxonomy" id="1286976"/>
    <lineage>
        <taxon>Eukaryota</taxon>
        <taxon>Fungi</taxon>
        <taxon>Dikarya</taxon>
        <taxon>Ascomycota</taxon>
        <taxon>Pezizomycotina</taxon>
        <taxon>Sordariomycetes</taxon>
        <taxon>Sordariomycetidae</taxon>
        <taxon>Togniniales</taxon>
        <taxon>Togniniaceae</taxon>
        <taxon>Phaeoacremonium</taxon>
    </lineage>
</organism>
<dbReference type="InterPro" id="IPR036770">
    <property type="entry name" value="Ankyrin_rpt-contain_sf"/>
</dbReference>
<evidence type="ECO:0000256" key="1">
    <source>
        <dbReference type="ARBA" id="ARBA00022737"/>
    </source>
</evidence>
<name>R8BIA6_PHAM7</name>
<dbReference type="EMBL" id="KB933181">
    <property type="protein sequence ID" value="EON99014.1"/>
    <property type="molecule type" value="Genomic_DNA"/>
</dbReference>
<proteinExistence type="predicted"/>
<dbReference type="SUPFAM" id="SSF48403">
    <property type="entry name" value="Ankyrin repeat"/>
    <property type="match status" value="1"/>
</dbReference>
<protein>
    <submittedName>
        <fullName evidence="5">Putative multiple ankyrin repeats single kh domain protein</fullName>
    </submittedName>
</protein>
<dbReference type="eggNOG" id="KOG4177">
    <property type="taxonomic scope" value="Eukaryota"/>
</dbReference>
<dbReference type="KEGG" id="tmn:UCRPA7_5473"/>
<feature type="repeat" description="ANK" evidence="3">
    <location>
        <begin position="438"/>
        <end position="470"/>
    </location>
</feature>
<feature type="repeat" description="ANK" evidence="3">
    <location>
        <begin position="538"/>
        <end position="570"/>
    </location>
</feature>
<keyword evidence="6" id="KW-1185">Reference proteome</keyword>
<keyword evidence="2 3" id="KW-0040">ANK repeat</keyword>
<feature type="repeat" description="ANK" evidence="3">
    <location>
        <begin position="474"/>
        <end position="506"/>
    </location>
</feature>
<dbReference type="PANTHER" id="PTHR24123">
    <property type="entry name" value="ANKYRIN REPEAT-CONTAINING"/>
    <property type="match status" value="1"/>
</dbReference>
<evidence type="ECO:0000256" key="4">
    <source>
        <dbReference type="SAM" id="MobiDB-lite"/>
    </source>
</evidence>
<feature type="region of interest" description="Disordered" evidence="4">
    <location>
        <begin position="58"/>
        <end position="82"/>
    </location>
</feature>
<dbReference type="OrthoDB" id="2883672at2759"/>
<dbReference type="AlphaFoldDB" id="R8BIA6"/>
<dbReference type="PROSITE" id="PS50297">
    <property type="entry name" value="ANK_REP_REGION"/>
    <property type="match status" value="3"/>
</dbReference>
<evidence type="ECO:0000313" key="5">
    <source>
        <dbReference type="EMBL" id="EON99014.1"/>
    </source>
</evidence>
<reference evidence="6" key="1">
    <citation type="journal article" date="2013" name="Genome Announc.">
        <title>Draft genome sequence of the ascomycete Phaeoacremonium aleophilum strain UCR-PA7, a causal agent of the esca disease complex in grapevines.</title>
        <authorList>
            <person name="Blanco-Ulate B."/>
            <person name="Rolshausen P."/>
            <person name="Cantu D."/>
        </authorList>
    </citation>
    <scope>NUCLEOTIDE SEQUENCE [LARGE SCALE GENOMIC DNA]</scope>
    <source>
        <strain evidence="6">UCR-PA7</strain>
    </source>
</reference>
<dbReference type="InterPro" id="IPR051165">
    <property type="entry name" value="Multifunctional_ANK_Repeat"/>
</dbReference>
<evidence type="ECO:0000256" key="3">
    <source>
        <dbReference type="PROSITE-ProRule" id="PRU00023"/>
    </source>
</evidence>
<dbReference type="SMART" id="SM00248">
    <property type="entry name" value="ANK"/>
    <property type="match status" value="9"/>
</dbReference>
<sequence length="638" mass="68576">MDRRSSRHKVAMRYADSMMHHNLGHALYQGISTAKIYPGAIGYFNTNGQWIHITSLQKLRQSPSPSGAREPQEPRGMKGKLSPLEPQINLKVSTETLQWEPKRSAYVMSHEDGSFGLDTRFPVSIIDPWSGRFAPQLGAVLATPGPVAHASIKTPRRLQDWIRLNQRVFPRYYWEARRNDLWIITSTYSTADMWLKVWEDTAAAVRVRFSGGAARHEFLGKKRVSNSGSRMCTLRMYSPGEKEMNWTSVHYDGANKGKRSQLKPLDPYDGAAEDSALVEYDVPGLIDAAASGHIGLVRTILATAVPSPDQNGRLGAALRQAAASGYDIVVNALIQAGADVNALKDDTSPLIEASKAGHKNIVQMLLEAGADPNVSGWPTTALAAASHKGLEGIVSLLLAAGADVQADEVLKGPCKRGYDACIRILLAAGADINDPEDEGETPLCVSILNGCMNTVRLLVDAGADVNRQAGENGRTPTPLITAVTCGNREVVQFLLASGADIYLTGGEQGSAIAAAAFRGDKDMVRLLLEEMDKRGAREFGPALKFAIKAGSVEMFEFLLASGADVNGIDATPVAMGTAPANEPPLTAATKLKAVDFVSRLLSAGADPNVTESNWSRQTALHIASAAGDVELRQVRIFS</sequence>
<gene>
    <name evidence="5" type="ORF">UCRPA7_5473</name>
</gene>
<dbReference type="HOGENOM" id="CLU_429052_0_0_1"/>
<keyword evidence="1" id="KW-0677">Repeat</keyword>
<dbReference type="InterPro" id="IPR002110">
    <property type="entry name" value="Ankyrin_rpt"/>
</dbReference>
<feature type="repeat" description="ANK" evidence="3">
    <location>
        <begin position="313"/>
        <end position="345"/>
    </location>
</feature>
<dbReference type="Gene3D" id="1.25.40.20">
    <property type="entry name" value="Ankyrin repeat-containing domain"/>
    <property type="match status" value="2"/>
</dbReference>